<sequence length="47" mass="5366">MQTELFPRGNSSVTWMKQLATEEKQLYPVSNLADELNKRLTAVIISN</sequence>
<evidence type="ECO:0000313" key="2">
    <source>
        <dbReference type="Proteomes" id="UP001221217"/>
    </source>
</evidence>
<protein>
    <submittedName>
        <fullName evidence="1">Uncharacterized protein</fullName>
    </submittedName>
</protein>
<reference evidence="1 2" key="1">
    <citation type="submission" date="2022-12" db="EMBL/GenBank/DDBJ databases">
        <title>Metagenome assembled genome from gulf of manar.</title>
        <authorList>
            <person name="Kohli P."/>
            <person name="Pk S."/>
            <person name="Venkata Ramana C."/>
            <person name="Sasikala C."/>
        </authorList>
    </citation>
    <scope>NUCLEOTIDE SEQUENCE [LARGE SCALE GENOMIC DNA]</scope>
    <source>
        <strain evidence="1">JB008</strain>
    </source>
</reference>
<gene>
    <name evidence="1" type="ORF">PQJ61_18020</name>
</gene>
<name>A0AAJ1MPZ6_9SPIO</name>
<evidence type="ECO:0000313" key="1">
    <source>
        <dbReference type="EMBL" id="MDC7228664.1"/>
    </source>
</evidence>
<dbReference type="Proteomes" id="UP001221217">
    <property type="component" value="Unassembled WGS sequence"/>
</dbReference>
<proteinExistence type="predicted"/>
<organism evidence="1 2">
    <name type="scientific">Candidatus Thalassospirochaeta sargassi</name>
    <dbReference type="NCBI Taxonomy" id="3119039"/>
    <lineage>
        <taxon>Bacteria</taxon>
        <taxon>Pseudomonadati</taxon>
        <taxon>Spirochaetota</taxon>
        <taxon>Spirochaetia</taxon>
        <taxon>Spirochaetales</taxon>
        <taxon>Spirochaetaceae</taxon>
        <taxon>Candidatus Thalassospirochaeta</taxon>
    </lineage>
</organism>
<comment type="caution">
    <text evidence="1">The sequence shown here is derived from an EMBL/GenBank/DDBJ whole genome shotgun (WGS) entry which is preliminary data.</text>
</comment>
<dbReference type="AlphaFoldDB" id="A0AAJ1MPZ6"/>
<accession>A0AAJ1MPZ6</accession>
<dbReference type="EMBL" id="JAQQAL010000053">
    <property type="protein sequence ID" value="MDC7228664.1"/>
    <property type="molecule type" value="Genomic_DNA"/>
</dbReference>